<comment type="subcellular location">
    <subcellularLocation>
        <location evidence="2">Cell membrane</location>
        <topology evidence="2">Multi-pass membrane protein</topology>
    </subcellularLocation>
</comment>
<feature type="region of interest" description="Disordered" evidence="15">
    <location>
        <begin position="1075"/>
        <end position="1104"/>
    </location>
</feature>
<keyword evidence="5" id="KW-0812">Transmembrane</keyword>
<feature type="compositionally biased region" description="Pro residues" evidence="15">
    <location>
        <begin position="14"/>
        <end position="23"/>
    </location>
</feature>
<comment type="catalytic activity">
    <reaction evidence="13">
        <text>a 1,2-diacyl-sn-glycerol + H2O = a 2-acylglycerol + a fatty acid + H(+)</text>
        <dbReference type="Rhea" id="RHEA:33275"/>
        <dbReference type="ChEBI" id="CHEBI:15377"/>
        <dbReference type="ChEBI" id="CHEBI:15378"/>
        <dbReference type="ChEBI" id="CHEBI:17389"/>
        <dbReference type="ChEBI" id="CHEBI:17815"/>
        <dbReference type="ChEBI" id="CHEBI:28868"/>
        <dbReference type="EC" id="3.1.1.116"/>
    </reaction>
    <physiologicalReaction direction="left-to-right" evidence="13">
        <dbReference type="Rhea" id="RHEA:33276"/>
    </physiologicalReaction>
</comment>
<evidence type="ECO:0000256" key="9">
    <source>
        <dbReference type="ARBA" id="ARBA00022963"/>
    </source>
</evidence>
<evidence type="ECO:0000256" key="7">
    <source>
        <dbReference type="ARBA" id="ARBA00022801"/>
    </source>
</evidence>
<dbReference type="EMBL" id="FMSP01000005">
    <property type="protein sequence ID" value="SCV70480.1"/>
    <property type="molecule type" value="Genomic_DNA"/>
</dbReference>
<sequence>MAPVLVPLVISTLPQPPPTPAPLPRGESYRPLPTPLASHPGLNSHASTTATSREPVNAGAHGTSSTSSQNEYDWQQSSTAVASERSHRPPRPSTGALSTISSLLLGDHRHHPRPSATLLPNQRSSAVQDRARSDLGLASSSLLSRRGKQDLSEQFSLGHQLDSFNRRQSSHKQNSPPVDDLDDIPPLPGTAPVLGLSAQSIHRWASSRALSKNPEATHELPPSPIGLPGAWFDDLNTTNSALLLPPPFLDETSSRQSFEGLLGTREAKLRQARLRKEMRNYAKDRPPRPAFPQSLLTTASKLVTALGPPGGVDSGSYYRTWKEDPNDPTPGSVRKERRRVQRANSAMKGLEVGEKYARKWAERLMAERSRYTDGSLDAESNKFDVDLIETQVDGPAAELFSGKAFVAATPMSLLKDSPGSHLSPPLYGISTPVLNEFVPNGSASFGPEAPRAPPKALLQPILDDNGGYMSPLPLLLDATYKSAPSPSLEDGYFAIRRRRSVHKAGFIKKRTLTDVERGSLRENAAEHEGTTKDDDIEPLNNDLEIADLTSSGNGSPKQPAVPVAAFLLPKLETRTRSMVDMLIWLVVGSPDVSGSFDQGLASVGGLLGTTLHLIGFAVFVLVHTWALGVSLCATLRSVALFSHWTFLNLTGRTDLSIVARDYFTLCQKEWNLVSAEDGVRLSIGSVLLGLFELMAIQAISKERWIAEGPGKLVLVNGDAPAQFAASTRPSSLEAGSSSVAGGTSPLLRRFSKRRSLVFERPTFSRRGTSRRWSVADGEGLIVTGGGDSILEGTIYNKSVDPLAYASPSFTPHPGSATGANTGIPVLDELDDLPPLELGEALPDDTLPGFSFPPSPVSLLAASPKSPPMRPMPEGPDESTAFVMLLRRHARLATASYGLHTYILAPPTPLFTPSGATLPHRVFSHLGGVDHKAVLHVAIQKHYTGVPAVAGGEAESIYEPQFYLLRDDLHGEVVCVVRGTQSLADIRTDLEAGLEPVKLPSLDPSSSRTETFKAHAGILAAARRLLDPEASPLFTKLRKALEDHPGYSLVLTGHSLGAAIASTVAFLVGQYTPAEPSNTATESLGGPSAATHATHAKEHESDRGHWTISPSCGLPALRPVRAICFAHPATVDLPLAKRCSLGKVPLVLSVSLGPDAVCRMGIPQVRELRKVLGRLAKNRRKWLKLQPSAVEAQGRSKSDPKGLSGTKRRPHGKSEILTAWWRWKKLQGGIRQIDLEATKEGPQAAQLTRAELEERNKIEEKAWRWRCEMDGIEDDDDAHPEGKDQKTLSTRMIPCGKAYHIDRLPIEMERKRKHDTLAERERIKRQRDQDAEEEEQEEQEDDEEPQLWGLYEVAAPDAFYACPHLEADLVKSHLPKEYLDAVNSL</sequence>
<dbReference type="Pfam" id="PF01764">
    <property type="entry name" value="Lipase_3"/>
    <property type="match status" value="1"/>
</dbReference>
<dbReference type="PANTHER" id="PTHR45792">
    <property type="entry name" value="DIACYLGLYCEROL LIPASE HOMOLOG-RELATED"/>
    <property type="match status" value="1"/>
</dbReference>
<evidence type="ECO:0000256" key="15">
    <source>
        <dbReference type="SAM" id="MobiDB-lite"/>
    </source>
</evidence>
<dbReference type="Proteomes" id="UP000198372">
    <property type="component" value="Unassembled WGS sequence"/>
</dbReference>
<dbReference type="GO" id="GO:0005886">
    <property type="term" value="C:plasma membrane"/>
    <property type="evidence" value="ECO:0007669"/>
    <property type="project" value="UniProtKB-SubCell"/>
</dbReference>
<feature type="compositionally biased region" description="Basic and acidic residues" evidence="15">
    <location>
        <begin position="1309"/>
        <end position="1328"/>
    </location>
</feature>
<evidence type="ECO:0000256" key="1">
    <source>
        <dbReference type="ARBA" id="ARBA00001913"/>
    </source>
</evidence>
<evidence type="ECO:0000256" key="2">
    <source>
        <dbReference type="ARBA" id="ARBA00004651"/>
    </source>
</evidence>
<keyword evidence="10" id="KW-1133">Transmembrane helix</keyword>
<evidence type="ECO:0000256" key="6">
    <source>
        <dbReference type="ARBA" id="ARBA00022723"/>
    </source>
</evidence>
<organism evidence="17 18">
    <name type="scientific">Microbotryum intermedium</name>
    <dbReference type="NCBI Taxonomy" id="269621"/>
    <lineage>
        <taxon>Eukaryota</taxon>
        <taxon>Fungi</taxon>
        <taxon>Dikarya</taxon>
        <taxon>Basidiomycota</taxon>
        <taxon>Pucciniomycotina</taxon>
        <taxon>Microbotryomycetes</taxon>
        <taxon>Microbotryales</taxon>
        <taxon>Microbotryaceae</taxon>
        <taxon>Microbotryum</taxon>
    </lineage>
</organism>
<proteinExistence type="predicted"/>
<dbReference type="GO" id="GO:0019369">
    <property type="term" value="P:arachidonate metabolic process"/>
    <property type="evidence" value="ECO:0007669"/>
    <property type="project" value="TreeGrafter"/>
</dbReference>
<keyword evidence="4" id="KW-0597">Phosphoprotein</keyword>
<evidence type="ECO:0000256" key="3">
    <source>
        <dbReference type="ARBA" id="ARBA00022475"/>
    </source>
</evidence>
<evidence type="ECO:0000256" key="8">
    <source>
        <dbReference type="ARBA" id="ARBA00022837"/>
    </source>
</evidence>
<gene>
    <name evidence="17" type="ORF">BQ2448_1874</name>
</gene>
<protein>
    <recommendedName>
        <fullName evidence="14">sn-1-specific diacylglycerol lipase</fullName>
        <ecNumber evidence="14">3.1.1.116</ecNumber>
    </recommendedName>
</protein>
<feature type="region of interest" description="Disordered" evidence="15">
    <location>
        <begin position="1309"/>
        <end position="1347"/>
    </location>
</feature>
<evidence type="ECO:0000256" key="14">
    <source>
        <dbReference type="ARBA" id="ARBA00026104"/>
    </source>
</evidence>
<keyword evidence="12" id="KW-0472">Membrane</keyword>
<evidence type="ECO:0000256" key="5">
    <source>
        <dbReference type="ARBA" id="ARBA00022692"/>
    </source>
</evidence>
<name>A0A238F9H4_9BASI</name>
<dbReference type="Gene3D" id="3.40.50.1820">
    <property type="entry name" value="alpha/beta hydrolase"/>
    <property type="match status" value="1"/>
</dbReference>
<dbReference type="GO" id="GO:0016298">
    <property type="term" value="F:lipase activity"/>
    <property type="evidence" value="ECO:0007669"/>
    <property type="project" value="TreeGrafter"/>
</dbReference>
<feature type="compositionally biased region" description="Basic and acidic residues" evidence="15">
    <location>
        <begin position="518"/>
        <end position="533"/>
    </location>
</feature>
<keyword evidence="9" id="KW-0442">Lipid degradation</keyword>
<accession>A0A238F9H4</accession>
<keyword evidence="18" id="KW-1185">Reference proteome</keyword>
<dbReference type="GO" id="GO:0046872">
    <property type="term" value="F:metal ion binding"/>
    <property type="evidence" value="ECO:0007669"/>
    <property type="project" value="UniProtKB-KW"/>
</dbReference>
<evidence type="ECO:0000259" key="16">
    <source>
        <dbReference type="Pfam" id="PF01764"/>
    </source>
</evidence>
<dbReference type="InterPro" id="IPR052214">
    <property type="entry name" value="DAG_Lipase-Related"/>
</dbReference>
<dbReference type="OrthoDB" id="2535002at2759"/>
<feature type="region of interest" description="Disordered" evidence="15">
    <location>
        <begin position="11"/>
        <end position="131"/>
    </location>
</feature>
<evidence type="ECO:0000256" key="10">
    <source>
        <dbReference type="ARBA" id="ARBA00022989"/>
    </source>
</evidence>
<feature type="compositionally biased region" description="Basic and acidic residues" evidence="15">
    <location>
        <begin position="1094"/>
        <end position="1104"/>
    </location>
</feature>
<dbReference type="GO" id="GO:0046340">
    <property type="term" value="P:diacylglycerol catabolic process"/>
    <property type="evidence" value="ECO:0007669"/>
    <property type="project" value="TreeGrafter"/>
</dbReference>
<keyword evidence="6" id="KW-0479">Metal-binding</keyword>
<feature type="compositionally biased region" description="Acidic residues" evidence="15">
    <location>
        <begin position="1329"/>
        <end position="1344"/>
    </location>
</feature>
<feature type="compositionally biased region" description="Polar residues" evidence="15">
    <location>
        <begin position="164"/>
        <end position="175"/>
    </location>
</feature>
<evidence type="ECO:0000256" key="11">
    <source>
        <dbReference type="ARBA" id="ARBA00023098"/>
    </source>
</evidence>
<feature type="compositionally biased region" description="Polar residues" evidence="15">
    <location>
        <begin position="62"/>
        <end position="81"/>
    </location>
</feature>
<dbReference type="PANTHER" id="PTHR45792:SF8">
    <property type="entry name" value="DIACYLGLYCEROL LIPASE-ALPHA"/>
    <property type="match status" value="1"/>
</dbReference>
<feature type="compositionally biased region" description="Polar residues" evidence="15">
    <location>
        <begin position="118"/>
        <end position="127"/>
    </location>
</feature>
<feature type="region of interest" description="Disordered" evidence="15">
    <location>
        <begin position="1185"/>
        <end position="1210"/>
    </location>
</feature>
<evidence type="ECO:0000256" key="12">
    <source>
        <dbReference type="ARBA" id="ARBA00023136"/>
    </source>
</evidence>
<feature type="region of interest" description="Disordered" evidence="15">
    <location>
        <begin position="164"/>
        <end position="192"/>
    </location>
</feature>
<reference evidence="18" key="1">
    <citation type="submission" date="2016-09" db="EMBL/GenBank/DDBJ databases">
        <authorList>
            <person name="Jeantristanb JTB J.-T."/>
            <person name="Ricardo R."/>
        </authorList>
    </citation>
    <scope>NUCLEOTIDE SEQUENCE [LARGE SCALE GENOMIC DNA]</scope>
</reference>
<dbReference type="SUPFAM" id="SSF53474">
    <property type="entry name" value="alpha/beta-Hydrolases"/>
    <property type="match status" value="1"/>
</dbReference>
<comment type="cofactor">
    <cofactor evidence="1">
        <name>Ca(2+)</name>
        <dbReference type="ChEBI" id="CHEBI:29108"/>
    </cofactor>
</comment>
<keyword evidence="3" id="KW-1003">Cell membrane</keyword>
<dbReference type="EC" id="3.1.1.116" evidence="14"/>
<keyword evidence="11" id="KW-0443">Lipid metabolism</keyword>
<feature type="region of interest" description="Disordered" evidence="15">
    <location>
        <begin position="316"/>
        <end position="345"/>
    </location>
</feature>
<evidence type="ECO:0000313" key="17">
    <source>
        <dbReference type="EMBL" id="SCV70480.1"/>
    </source>
</evidence>
<evidence type="ECO:0000256" key="13">
    <source>
        <dbReference type="ARBA" id="ARBA00024531"/>
    </source>
</evidence>
<feature type="domain" description="Fungal lipase-type" evidence="16">
    <location>
        <begin position="974"/>
        <end position="1091"/>
    </location>
</feature>
<evidence type="ECO:0000256" key="4">
    <source>
        <dbReference type="ARBA" id="ARBA00022553"/>
    </source>
</evidence>
<dbReference type="CDD" id="cd00519">
    <property type="entry name" value="Lipase_3"/>
    <property type="match status" value="1"/>
</dbReference>
<feature type="region of interest" description="Disordered" evidence="15">
    <location>
        <begin position="518"/>
        <end position="539"/>
    </location>
</feature>
<keyword evidence="8" id="KW-0106">Calcium</keyword>
<feature type="compositionally biased region" description="Polar residues" evidence="15">
    <location>
        <begin position="44"/>
        <end position="54"/>
    </location>
</feature>
<dbReference type="InterPro" id="IPR002921">
    <property type="entry name" value="Fungal_lipase-type"/>
</dbReference>
<dbReference type="InterPro" id="IPR029058">
    <property type="entry name" value="AB_hydrolase_fold"/>
</dbReference>
<keyword evidence="7" id="KW-0378">Hydrolase</keyword>
<evidence type="ECO:0000313" key="18">
    <source>
        <dbReference type="Proteomes" id="UP000198372"/>
    </source>
</evidence>